<evidence type="ECO:0008006" key="3">
    <source>
        <dbReference type="Google" id="ProtNLM"/>
    </source>
</evidence>
<dbReference type="OrthoDB" id="780613at2759"/>
<feature type="region of interest" description="Disordered" evidence="1">
    <location>
        <begin position="1"/>
        <end position="23"/>
    </location>
</feature>
<dbReference type="KEGG" id="sita:101765806"/>
<feature type="compositionally biased region" description="Low complexity" evidence="1">
    <location>
        <begin position="54"/>
        <end position="96"/>
    </location>
</feature>
<reference evidence="2" key="1">
    <citation type="journal article" date="2012" name="Nat. Biotechnol.">
        <title>Reference genome sequence of the model plant Setaria.</title>
        <authorList>
            <person name="Bennetzen J.L."/>
            <person name="Schmutz J."/>
            <person name="Wang H."/>
            <person name="Percifield R."/>
            <person name="Hawkins J."/>
            <person name="Pontaroli A.C."/>
            <person name="Estep M."/>
            <person name="Feng L."/>
            <person name="Vaughn J.N."/>
            <person name="Grimwood J."/>
            <person name="Jenkins J."/>
            <person name="Barry K."/>
            <person name="Lindquist E."/>
            <person name="Hellsten U."/>
            <person name="Deshpande S."/>
            <person name="Wang X."/>
            <person name="Wu X."/>
            <person name="Mitros T."/>
            <person name="Triplett J."/>
            <person name="Yang X."/>
            <person name="Ye C.Y."/>
            <person name="Mauro-Herrera M."/>
            <person name="Wang L."/>
            <person name="Li P."/>
            <person name="Sharma M."/>
            <person name="Sharma R."/>
            <person name="Ronald P.C."/>
            <person name="Panaud O."/>
            <person name="Kellogg E.A."/>
            <person name="Brutnell T.P."/>
            <person name="Doust A.N."/>
            <person name="Tuskan G.A."/>
            <person name="Rokhsar D."/>
            <person name="Devos K.M."/>
        </authorList>
    </citation>
    <scope>NUCLEOTIDE SEQUENCE [LARGE SCALE GENOMIC DNA]</scope>
    <source>
        <strain evidence="2">Yugu1</strain>
    </source>
</reference>
<organism evidence="2">
    <name type="scientific">Setaria italica</name>
    <name type="common">Foxtail millet</name>
    <name type="synonym">Panicum italicum</name>
    <dbReference type="NCBI Taxonomy" id="4555"/>
    <lineage>
        <taxon>Eukaryota</taxon>
        <taxon>Viridiplantae</taxon>
        <taxon>Streptophyta</taxon>
        <taxon>Embryophyta</taxon>
        <taxon>Tracheophyta</taxon>
        <taxon>Spermatophyta</taxon>
        <taxon>Magnoliopsida</taxon>
        <taxon>Liliopsida</taxon>
        <taxon>Poales</taxon>
        <taxon>Poaceae</taxon>
        <taxon>PACMAD clade</taxon>
        <taxon>Panicoideae</taxon>
        <taxon>Panicodae</taxon>
        <taxon>Paniceae</taxon>
        <taxon>Cenchrinae</taxon>
        <taxon>Setaria</taxon>
    </lineage>
</organism>
<evidence type="ECO:0000313" key="2">
    <source>
        <dbReference type="EMBL" id="RCV45076.1"/>
    </source>
</evidence>
<accession>A0A368SRM2</accession>
<dbReference type="PANTHER" id="PTHR37234">
    <property type="entry name" value="OS03G0319200 PROTEIN"/>
    <property type="match status" value="1"/>
</dbReference>
<dbReference type="STRING" id="4555.A0A368SRM2"/>
<proteinExistence type="predicted"/>
<feature type="region of interest" description="Disordered" evidence="1">
    <location>
        <begin position="42"/>
        <end position="171"/>
    </location>
</feature>
<reference evidence="2" key="2">
    <citation type="submission" date="2015-07" db="EMBL/GenBank/DDBJ databases">
        <authorList>
            <person name="Noorani M."/>
        </authorList>
    </citation>
    <scope>NUCLEOTIDE SEQUENCE</scope>
    <source>
        <strain evidence="2">Yugu1</strain>
    </source>
</reference>
<feature type="compositionally biased region" description="Pro residues" evidence="1">
    <location>
        <begin position="158"/>
        <end position="167"/>
    </location>
</feature>
<feature type="region of interest" description="Disordered" evidence="1">
    <location>
        <begin position="230"/>
        <end position="284"/>
    </location>
</feature>
<protein>
    <recommendedName>
        <fullName evidence="3">DUF3741 domain-containing protein</fullName>
    </recommendedName>
</protein>
<dbReference type="EMBL" id="CM003536">
    <property type="protein sequence ID" value="RCV45076.1"/>
    <property type="molecule type" value="Genomic_DNA"/>
</dbReference>
<name>A0A368SRM2_SETIT</name>
<feature type="compositionally biased region" description="Low complexity" evidence="1">
    <location>
        <begin position="138"/>
        <end position="157"/>
    </location>
</feature>
<dbReference type="PANTHER" id="PTHR37234:SF1">
    <property type="entry name" value="OS03G0319200 PROTEIN"/>
    <property type="match status" value="1"/>
</dbReference>
<sequence>MQPPQPEPAHRRASSSACSTAPRRGIGCMAGLLRLISPYHRSHHRKRLTAKHNAAQASAASQPSSPTKKAAAAAPASPAVSPVKLTQKPQQPAPAAVRRRRSCDAPRSPTIAPEHRRSSCDSPRPPPPAIVARLMGLEESAPPSPAAAAAPRPVVVPTRPPPPPPAPETAAEKRRKLLGALEKCDEDLKTLRRIIAAVRAAEMRAAAASDAAPAAAASPPAGKCAAKWMVSRDENSPSPSPPTPTPQHHKPRAGEQQQHPSPDSVLDAISSPRFPCRTRPSPCTDHDAGGKAGCSGNGAAAPTAVRSKIVKPSRTLVFTGDYCKIKSCDESTLQLHLHAVHYPVPLLVGMPRSAGAESRRHHRRRWELEAAAAGRVISRAMVESVGEAMWGPPQGDDEQRRERGRVAAALERAIVEDLVADLLTDLLAQSGRGLGTGCRKRLRF</sequence>
<evidence type="ECO:0000256" key="1">
    <source>
        <dbReference type="SAM" id="MobiDB-lite"/>
    </source>
</evidence>
<dbReference type="AlphaFoldDB" id="A0A368SRM2"/>
<gene>
    <name evidence="2" type="ORF">SETIT_9G423900v2</name>
</gene>